<accession>A0A8S5S6A1</accession>
<evidence type="ECO:0000313" key="1">
    <source>
        <dbReference type="EMBL" id="DAF46580.1"/>
    </source>
</evidence>
<dbReference type="EMBL" id="BK032540">
    <property type="protein sequence ID" value="DAF46580.1"/>
    <property type="molecule type" value="Genomic_DNA"/>
</dbReference>
<reference evidence="1" key="1">
    <citation type="journal article" date="2021" name="Proc. Natl. Acad. Sci. U.S.A.">
        <title>A Catalog of Tens of Thousands of Viruses from Human Metagenomes Reveals Hidden Associations with Chronic Diseases.</title>
        <authorList>
            <person name="Tisza M.J."/>
            <person name="Buck C.B."/>
        </authorList>
    </citation>
    <scope>NUCLEOTIDE SEQUENCE</scope>
    <source>
        <strain evidence="1">Ct1ba2</strain>
    </source>
</reference>
<protein>
    <submittedName>
        <fullName evidence="1">Uncharacterized protein</fullName>
    </submittedName>
</protein>
<organism evidence="1">
    <name type="scientific">Myoviridae sp. ct1ba2</name>
    <dbReference type="NCBI Taxonomy" id="2827654"/>
    <lineage>
        <taxon>Viruses</taxon>
        <taxon>Duplodnaviria</taxon>
        <taxon>Heunggongvirae</taxon>
        <taxon>Uroviricota</taxon>
        <taxon>Caudoviricetes</taxon>
    </lineage>
</organism>
<proteinExistence type="predicted"/>
<sequence length="74" mass="8563">MTTKIKIIFKDNTECVFNANTHTIDDDNYDCDFYRLGLIDEKGNYMFVALVSIPDIKVISYIESEMDEEIGNDN</sequence>
<name>A0A8S5S6A1_9CAUD</name>